<keyword evidence="1" id="KW-0812">Transmembrane</keyword>
<gene>
    <name evidence="3" type="ORF">FK268_07560</name>
</gene>
<keyword evidence="2" id="KW-0732">Signal</keyword>
<evidence type="ECO:0000256" key="2">
    <source>
        <dbReference type="SAM" id="SignalP"/>
    </source>
</evidence>
<feature type="transmembrane region" description="Helical" evidence="1">
    <location>
        <begin position="145"/>
        <end position="164"/>
    </location>
</feature>
<dbReference type="EMBL" id="VIGV01000002">
    <property type="protein sequence ID" value="TWS25073.1"/>
    <property type="molecule type" value="Genomic_DNA"/>
</dbReference>
<accession>A0A5C5RRJ4</accession>
<feature type="signal peptide" evidence="2">
    <location>
        <begin position="1"/>
        <end position="22"/>
    </location>
</feature>
<name>A0A5C5RRJ4_9ACTN</name>
<reference evidence="3 4" key="1">
    <citation type="submission" date="2019-06" db="EMBL/GenBank/DDBJ databases">
        <authorList>
            <person name="Teng J.L.L."/>
            <person name="Lee H.H."/>
            <person name="Lau S.K.P."/>
            <person name="Woo P.C.Y."/>
        </authorList>
    </citation>
    <scope>NUCLEOTIDE SEQUENCE [LARGE SCALE GENOMIC DNA]</scope>
    <source>
        <strain evidence="3 4">HKU70</strain>
    </source>
</reference>
<keyword evidence="1" id="KW-0472">Membrane</keyword>
<feature type="transmembrane region" description="Helical" evidence="1">
    <location>
        <begin position="109"/>
        <end position="133"/>
    </location>
</feature>
<keyword evidence="1" id="KW-1133">Transmembrane helix</keyword>
<feature type="chain" id="PRO_5039211309" description="DUF2142 domain-containing protein" evidence="2">
    <location>
        <begin position="23"/>
        <end position="220"/>
    </location>
</feature>
<evidence type="ECO:0000256" key="1">
    <source>
        <dbReference type="SAM" id="Phobius"/>
    </source>
</evidence>
<reference evidence="3 4" key="2">
    <citation type="submission" date="2019-08" db="EMBL/GenBank/DDBJ databases">
        <title>Tsukamurella conjunctivitidis sp. nov., Tsukamurella assacharolytica sp. nov. and Tsukamurella sputae sp. nov. isolated from patients with conjunctivitis, bacteraemia (lymphoma) and respiratory infection (sputum) in Hong Kong.</title>
        <authorList>
            <person name="Fok K.M.N."/>
            <person name="Fong J.Y.H."/>
        </authorList>
    </citation>
    <scope>NUCLEOTIDE SEQUENCE [LARGE SCALE GENOMIC DNA]</scope>
    <source>
        <strain evidence="3 4">HKU70</strain>
    </source>
</reference>
<comment type="caution">
    <text evidence="3">The sequence shown here is derived from an EMBL/GenBank/DDBJ whole genome shotgun (WGS) entry which is preliminary data.</text>
</comment>
<proteinExistence type="predicted"/>
<sequence>MKTVRFVARTLALTLLLAGAVAAITSMMPRTADAAAFSAALERGDVVAVELPASSGNASGAQTFDGLWATGPYDWHRGQLGAATTEGDLRALLSAHGVDVRRADDDSLISWPFAVPTWLGFVVTATWLATFVAMVASPPVYGNRWAWFWLFTIGQVGALAYLVLEPVPLHRALAPSTPELIEPARERWTGPQGCLASPFVAIAAAMAASVLGWALNAVLS</sequence>
<evidence type="ECO:0008006" key="5">
    <source>
        <dbReference type="Google" id="ProtNLM"/>
    </source>
</evidence>
<protein>
    <recommendedName>
        <fullName evidence="5">DUF2142 domain-containing protein</fullName>
    </recommendedName>
</protein>
<dbReference type="AlphaFoldDB" id="A0A5C5RRJ4"/>
<evidence type="ECO:0000313" key="3">
    <source>
        <dbReference type="EMBL" id="TWS25073.1"/>
    </source>
</evidence>
<feature type="transmembrane region" description="Helical" evidence="1">
    <location>
        <begin position="195"/>
        <end position="219"/>
    </location>
</feature>
<organism evidence="3 4">
    <name type="scientific">Tsukamurella sputi</name>
    <dbReference type="NCBI Taxonomy" id="2591848"/>
    <lineage>
        <taxon>Bacteria</taxon>
        <taxon>Bacillati</taxon>
        <taxon>Actinomycetota</taxon>
        <taxon>Actinomycetes</taxon>
        <taxon>Mycobacteriales</taxon>
        <taxon>Tsukamurellaceae</taxon>
        <taxon>Tsukamurella</taxon>
    </lineage>
</organism>
<dbReference type="OrthoDB" id="4775568at2"/>
<dbReference type="RefSeq" id="WP_146432749.1">
    <property type="nucleotide sequence ID" value="NZ_VIGV01000002.1"/>
</dbReference>
<dbReference type="Proteomes" id="UP000319792">
    <property type="component" value="Unassembled WGS sequence"/>
</dbReference>
<keyword evidence="4" id="KW-1185">Reference proteome</keyword>
<evidence type="ECO:0000313" key="4">
    <source>
        <dbReference type="Proteomes" id="UP000319792"/>
    </source>
</evidence>